<name>A0A9Q0HG29_9MAGN</name>
<dbReference type="InterPro" id="IPR044171">
    <property type="entry name" value="LAX2-like"/>
</dbReference>
<dbReference type="EMBL" id="JAMYWD010000008">
    <property type="protein sequence ID" value="KAJ4962904.1"/>
    <property type="molecule type" value="Genomic_DNA"/>
</dbReference>
<dbReference type="PANTHER" id="PTHR47290:SF6">
    <property type="entry name" value="UBIQUITIN-LIKE DOMAIN-CONTAINING PROTEIN"/>
    <property type="match status" value="1"/>
</dbReference>
<evidence type="ECO:0000313" key="2">
    <source>
        <dbReference type="EMBL" id="KAJ4962904.1"/>
    </source>
</evidence>
<feature type="region of interest" description="Disordered" evidence="1">
    <location>
        <begin position="97"/>
        <end position="117"/>
    </location>
</feature>
<keyword evidence="3" id="KW-1185">Reference proteome</keyword>
<evidence type="ECO:0000313" key="3">
    <source>
        <dbReference type="Proteomes" id="UP001141806"/>
    </source>
</evidence>
<dbReference type="AlphaFoldDB" id="A0A9Q0HG29"/>
<evidence type="ECO:0000256" key="1">
    <source>
        <dbReference type="SAM" id="MobiDB-lite"/>
    </source>
</evidence>
<proteinExistence type="predicted"/>
<feature type="compositionally biased region" description="Gly residues" evidence="1">
    <location>
        <begin position="143"/>
        <end position="153"/>
    </location>
</feature>
<feature type="region of interest" description="Disordered" evidence="1">
    <location>
        <begin position="134"/>
        <end position="159"/>
    </location>
</feature>
<comment type="caution">
    <text evidence="2">The sequence shown here is derived from an EMBL/GenBank/DDBJ whole genome shotgun (WGS) entry which is preliminary data.</text>
</comment>
<accession>A0A9Q0HG29</accession>
<feature type="compositionally biased region" description="Polar residues" evidence="1">
    <location>
        <begin position="97"/>
        <end position="107"/>
    </location>
</feature>
<organism evidence="2 3">
    <name type="scientific">Protea cynaroides</name>
    <dbReference type="NCBI Taxonomy" id="273540"/>
    <lineage>
        <taxon>Eukaryota</taxon>
        <taxon>Viridiplantae</taxon>
        <taxon>Streptophyta</taxon>
        <taxon>Embryophyta</taxon>
        <taxon>Tracheophyta</taxon>
        <taxon>Spermatophyta</taxon>
        <taxon>Magnoliopsida</taxon>
        <taxon>Proteales</taxon>
        <taxon>Proteaceae</taxon>
        <taxon>Protea</taxon>
    </lineage>
</organism>
<dbReference type="PANTHER" id="PTHR47290">
    <property type="entry name" value="RING FINGER PROTEIN"/>
    <property type="match status" value="1"/>
</dbReference>
<sequence length="293" mass="32446">MFQNQIPLKHSRAPPYMEVCNDNRNKNTESLGNQRKLKCPHGLIYNSVLGFDPETTEKRNYIVAKAFPFESLPFHKGPNQTLIPILLLQTPALMASGSSNNNVPSNENDGEDTEEKPSLELRLGANPEPLQGALGSGFHNGAVGEGSGSGPSGSRGQCGDLDLDLDLQVPRTLDCRIPEPTGVWFTLRSLRNREGVMLPQLSRAYIRVKNENVTVLIVKMYLVTRLGLTSEVEIDISCMGQPLLNSQTLRYVRDVIWRPRLTESLSTIASGISLNDTTLAHLMPLHYGKHCMR</sequence>
<protein>
    <submittedName>
        <fullName evidence="2">Uncharacterized protein</fullName>
    </submittedName>
</protein>
<dbReference type="Proteomes" id="UP001141806">
    <property type="component" value="Unassembled WGS sequence"/>
</dbReference>
<gene>
    <name evidence="2" type="ORF">NE237_022843</name>
</gene>
<reference evidence="2" key="1">
    <citation type="journal article" date="2023" name="Plant J.">
        <title>The genome of the king protea, Protea cynaroides.</title>
        <authorList>
            <person name="Chang J."/>
            <person name="Duong T.A."/>
            <person name="Schoeman C."/>
            <person name="Ma X."/>
            <person name="Roodt D."/>
            <person name="Barker N."/>
            <person name="Li Z."/>
            <person name="Van de Peer Y."/>
            <person name="Mizrachi E."/>
        </authorList>
    </citation>
    <scope>NUCLEOTIDE SEQUENCE</scope>
    <source>
        <tissue evidence="2">Young leaves</tissue>
    </source>
</reference>
<dbReference type="OrthoDB" id="1932457at2759"/>
<dbReference type="Gene3D" id="3.10.20.90">
    <property type="entry name" value="Phosphatidylinositol 3-kinase Catalytic Subunit, Chain A, domain 1"/>
    <property type="match status" value="1"/>
</dbReference>